<evidence type="ECO:0000313" key="2">
    <source>
        <dbReference type="Proteomes" id="UP001239083"/>
    </source>
</evidence>
<keyword evidence="2" id="KW-1185">Reference proteome</keyword>
<reference evidence="1 2" key="1">
    <citation type="submission" date="2023-07" db="EMBL/GenBank/DDBJ databases">
        <title>Comparative genomics of wheat-associated soil bacteria to identify genetic determinants of phenazine resistance.</title>
        <authorList>
            <person name="Mouncey N."/>
        </authorList>
    </citation>
    <scope>NUCLEOTIDE SEQUENCE [LARGE SCALE GENOMIC DNA]</scope>
    <source>
        <strain evidence="1 2">V3I3</strain>
    </source>
</reference>
<dbReference type="Proteomes" id="UP001239083">
    <property type="component" value="Unassembled WGS sequence"/>
</dbReference>
<dbReference type="EMBL" id="JAUSYY010000001">
    <property type="protein sequence ID" value="MDQ0893418.1"/>
    <property type="molecule type" value="Genomic_DNA"/>
</dbReference>
<dbReference type="GO" id="GO:0000428">
    <property type="term" value="C:DNA-directed RNA polymerase complex"/>
    <property type="evidence" value="ECO:0007669"/>
    <property type="project" value="UniProtKB-KW"/>
</dbReference>
<keyword evidence="1" id="KW-0648">Protein biosynthesis</keyword>
<accession>A0ABU0R5R0</accession>
<name>A0ABU0R5R0_9MICO</name>
<dbReference type="SUPFAM" id="SSF57783">
    <property type="entry name" value="Zinc beta-ribbon"/>
    <property type="match status" value="1"/>
</dbReference>
<proteinExistence type="predicted"/>
<keyword evidence="1" id="KW-0804">Transcription</keyword>
<keyword evidence="1" id="KW-0240">DNA-directed RNA polymerase</keyword>
<comment type="caution">
    <text evidence="1">The sequence shown here is derived from an EMBL/GenBank/DDBJ whole genome shotgun (WGS) entry which is preliminary data.</text>
</comment>
<sequence length="76" mass="8523">MSDARRTVGGMTKQVQQILEHDVLDEPCPRCTSRAVRVVAGFEFASFSAADAPSEPLFDCRECGFEWGELVRDLMR</sequence>
<organism evidence="1 2">
    <name type="scientific">Agromyces ramosus</name>
    <dbReference type="NCBI Taxonomy" id="33879"/>
    <lineage>
        <taxon>Bacteria</taxon>
        <taxon>Bacillati</taxon>
        <taxon>Actinomycetota</taxon>
        <taxon>Actinomycetes</taxon>
        <taxon>Micrococcales</taxon>
        <taxon>Microbacteriaceae</taxon>
        <taxon>Agromyces</taxon>
    </lineage>
</organism>
<dbReference type="GO" id="GO:0003746">
    <property type="term" value="F:translation elongation factor activity"/>
    <property type="evidence" value="ECO:0007669"/>
    <property type="project" value="UniProtKB-KW"/>
</dbReference>
<protein>
    <submittedName>
        <fullName evidence="1">DNA-directed RNA polymerase subunit M/transcription elongation factor TFIIS</fullName>
    </submittedName>
</protein>
<gene>
    <name evidence="1" type="ORF">QFZ26_000973</name>
</gene>
<keyword evidence="1" id="KW-0251">Elongation factor</keyword>
<evidence type="ECO:0000313" key="1">
    <source>
        <dbReference type="EMBL" id="MDQ0893418.1"/>
    </source>
</evidence>